<organism evidence="2 3">
    <name type="scientific">Capnocytophaga gingivalis</name>
    <dbReference type="NCBI Taxonomy" id="1017"/>
    <lineage>
        <taxon>Bacteria</taxon>
        <taxon>Pseudomonadati</taxon>
        <taxon>Bacteroidota</taxon>
        <taxon>Flavobacteriia</taxon>
        <taxon>Flavobacteriales</taxon>
        <taxon>Flavobacteriaceae</taxon>
        <taxon>Capnocytophaga</taxon>
    </lineage>
</organism>
<evidence type="ECO:0000256" key="1">
    <source>
        <dbReference type="SAM" id="Phobius"/>
    </source>
</evidence>
<name>A0ABU5Y7F3_9FLAO</name>
<proteinExistence type="predicted"/>
<comment type="caution">
    <text evidence="2">The sequence shown here is derived from an EMBL/GenBank/DDBJ whole genome shotgun (WGS) entry which is preliminary data.</text>
</comment>
<dbReference type="RefSeq" id="WP_273085027.1">
    <property type="nucleotide sequence ID" value="NZ_CAJPPZ010000012.1"/>
</dbReference>
<keyword evidence="1" id="KW-0472">Membrane</keyword>
<protein>
    <submittedName>
        <fullName evidence="2">Peptidoglycan-binding protein LysM</fullName>
    </submittedName>
</protein>
<dbReference type="Proteomes" id="UP001324270">
    <property type="component" value="Unassembled WGS sequence"/>
</dbReference>
<reference evidence="2 3" key="1">
    <citation type="submission" date="2023-12" db="EMBL/GenBank/DDBJ databases">
        <title>Genomic sequences of Capnocytophaga and Parvimonas strains.</title>
        <authorList>
            <person name="Watt R.M."/>
            <person name="Wang M."/>
            <person name="Yang T."/>
            <person name="Tong W.M."/>
        </authorList>
    </citation>
    <scope>NUCLEOTIDE SEQUENCE [LARGE SCALE GENOMIC DNA]</scope>
    <source>
        <strain evidence="2 3">CCUG 13156</strain>
    </source>
</reference>
<dbReference type="EMBL" id="JAYKBV010000004">
    <property type="protein sequence ID" value="MEB3039845.1"/>
    <property type="molecule type" value="Genomic_DNA"/>
</dbReference>
<keyword evidence="1" id="KW-1133">Transmembrane helix</keyword>
<gene>
    <name evidence="2" type="ORF">VJJ49_03945</name>
</gene>
<accession>A0ABU5Y7F3</accession>
<keyword evidence="3" id="KW-1185">Reference proteome</keyword>
<evidence type="ECO:0000313" key="3">
    <source>
        <dbReference type="Proteomes" id="UP001324270"/>
    </source>
</evidence>
<feature type="transmembrane region" description="Helical" evidence="1">
    <location>
        <begin position="16"/>
        <end position="35"/>
    </location>
</feature>
<sequence>MHITQKTNYLTMAHDLFISAWITAIITILLTPSLGKRSDLHNTLRVDTPKEVGVYGYTTNTDTSLPSPRLVSLQHYNDFISFKEKMGYRESRNNYFITNPYGHIGKYQFGKSALKFFGVSRSDFLNNPSLQENVFYTSLAHNKWKLQHEIDTFAGKHFAGVYVTESGILAAAHLLGANSVKSFFKSKGKNVLADANGTTITNYMKSFQNFDLSCVKASKYDGSKING</sequence>
<evidence type="ECO:0000313" key="2">
    <source>
        <dbReference type="EMBL" id="MEB3039845.1"/>
    </source>
</evidence>
<keyword evidence="1" id="KW-0812">Transmembrane</keyword>